<evidence type="ECO:0000313" key="3">
    <source>
        <dbReference type="Ensembl" id="ENSCINP00000022758.2"/>
    </source>
</evidence>
<dbReference type="Ensembl" id="ENSCINT00000023004.2">
    <property type="protein sequence ID" value="ENSCINP00000022758.2"/>
    <property type="gene ID" value="ENSCING00000012085.2"/>
</dbReference>
<feature type="signal peptide" evidence="2">
    <location>
        <begin position="1"/>
        <end position="21"/>
    </location>
</feature>
<organism evidence="3 4">
    <name type="scientific">Ciona intestinalis</name>
    <name type="common">Transparent sea squirt</name>
    <name type="synonym">Ascidia intestinalis</name>
    <dbReference type="NCBI Taxonomy" id="7719"/>
    <lineage>
        <taxon>Eukaryota</taxon>
        <taxon>Metazoa</taxon>
        <taxon>Chordata</taxon>
        <taxon>Tunicata</taxon>
        <taxon>Ascidiacea</taxon>
        <taxon>Phlebobranchia</taxon>
        <taxon>Cionidae</taxon>
        <taxon>Ciona</taxon>
    </lineage>
</organism>
<keyword evidence="4" id="KW-1185">Reference proteome</keyword>
<keyword evidence="1" id="KW-0698">rRNA processing</keyword>
<accession>F6XVJ4</accession>
<dbReference type="GO" id="GO:0006364">
    <property type="term" value="P:rRNA processing"/>
    <property type="evidence" value="ECO:0007669"/>
    <property type="project" value="UniProtKB-UniRule"/>
</dbReference>
<dbReference type="InterPro" id="IPR040191">
    <property type="entry name" value="UTP10"/>
</dbReference>
<dbReference type="SUPFAM" id="SSF48371">
    <property type="entry name" value="ARM repeat"/>
    <property type="match status" value="1"/>
</dbReference>
<evidence type="ECO:0000256" key="2">
    <source>
        <dbReference type="SAM" id="SignalP"/>
    </source>
</evidence>
<dbReference type="PANTHER" id="PTHR13457:SF1">
    <property type="entry name" value="HEAT REPEAT-CONTAINING PROTEIN 1"/>
    <property type="match status" value="1"/>
</dbReference>
<dbReference type="EMBL" id="EAAA01002238">
    <property type="status" value="NOT_ANNOTATED_CDS"/>
    <property type="molecule type" value="Genomic_DNA"/>
</dbReference>
<dbReference type="HOGENOM" id="CLU_378385_0_0_1"/>
<proteinExistence type="inferred from homology"/>
<evidence type="ECO:0000313" key="4">
    <source>
        <dbReference type="Proteomes" id="UP000008144"/>
    </source>
</evidence>
<keyword evidence="2" id="KW-0732">Signal</keyword>
<feature type="chain" id="PRO_5003350915" description="HEAT repeat-containing protein 1" evidence="2">
    <location>
        <begin position="22"/>
        <end position="733"/>
    </location>
</feature>
<reference evidence="3" key="2">
    <citation type="journal article" date="2008" name="Genome Biol.">
        <title>Improved genome assembly and evidence-based global gene model set for the chordate Ciona intestinalis: new insight into intron and operon populations.</title>
        <authorList>
            <person name="Satou Y."/>
            <person name="Mineta K."/>
            <person name="Ogasawara M."/>
            <person name="Sasakura Y."/>
            <person name="Shoguchi E."/>
            <person name="Ueno K."/>
            <person name="Yamada L."/>
            <person name="Matsumoto J."/>
            <person name="Wasserscheid J."/>
            <person name="Dewar K."/>
            <person name="Wiley G.B."/>
            <person name="Macmil S.L."/>
            <person name="Roe B.A."/>
            <person name="Zeller R.W."/>
            <person name="Hastings K.E."/>
            <person name="Lemaire P."/>
            <person name="Lindquist E."/>
            <person name="Endo T."/>
            <person name="Hotta K."/>
            <person name="Inaba K."/>
        </authorList>
    </citation>
    <scope>NUCLEOTIDE SEQUENCE [LARGE SCALE GENOMIC DNA]</scope>
    <source>
        <strain evidence="3">wild type</strain>
    </source>
</reference>
<keyword evidence="1" id="KW-0539">Nucleus</keyword>
<comment type="function">
    <text evidence="1">Involved in nucleolar processing of pre-18S ribosomal RNA.</text>
</comment>
<name>F6XVJ4_CIOIN</name>
<dbReference type="InParanoid" id="F6XVJ4"/>
<dbReference type="InterPro" id="IPR016024">
    <property type="entry name" value="ARM-type_fold"/>
</dbReference>
<dbReference type="AlphaFoldDB" id="F6XVJ4"/>
<dbReference type="STRING" id="7719.ENSCINP00000022758"/>
<dbReference type="GO" id="GO:1990904">
    <property type="term" value="C:ribonucleoprotein complex"/>
    <property type="evidence" value="ECO:0007669"/>
    <property type="project" value="UniProtKB-KW"/>
</dbReference>
<protein>
    <recommendedName>
        <fullName evidence="1">HEAT repeat-containing protein 1</fullName>
    </recommendedName>
</protein>
<evidence type="ECO:0000256" key="1">
    <source>
        <dbReference type="RuleBase" id="RU367065"/>
    </source>
</evidence>
<reference evidence="3" key="3">
    <citation type="submission" date="2025-08" db="UniProtKB">
        <authorList>
            <consortium name="Ensembl"/>
        </authorList>
    </citation>
    <scope>IDENTIFICATION</scope>
</reference>
<reference evidence="4" key="1">
    <citation type="journal article" date="2002" name="Science">
        <title>The draft genome of Ciona intestinalis: insights into chordate and vertebrate origins.</title>
        <authorList>
            <person name="Dehal P."/>
            <person name="Satou Y."/>
            <person name="Campbell R.K."/>
            <person name="Chapman J."/>
            <person name="Degnan B."/>
            <person name="De Tomaso A."/>
            <person name="Davidson B."/>
            <person name="Di Gregorio A."/>
            <person name="Gelpke M."/>
            <person name="Goodstein D.M."/>
            <person name="Harafuji N."/>
            <person name="Hastings K.E."/>
            <person name="Ho I."/>
            <person name="Hotta K."/>
            <person name="Huang W."/>
            <person name="Kawashima T."/>
            <person name="Lemaire P."/>
            <person name="Martinez D."/>
            <person name="Meinertzhagen I.A."/>
            <person name="Necula S."/>
            <person name="Nonaka M."/>
            <person name="Putnam N."/>
            <person name="Rash S."/>
            <person name="Saiga H."/>
            <person name="Satake M."/>
            <person name="Terry A."/>
            <person name="Yamada L."/>
            <person name="Wang H.G."/>
            <person name="Awazu S."/>
            <person name="Azumi K."/>
            <person name="Boore J."/>
            <person name="Branno M."/>
            <person name="Chin-Bow S."/>
            <person name="DeSantis R."/>
            <person name="Doyle S."/>
            <person name="Francino P."/>
            <person name="Keys D.N."/>
            <person name="Haga S."/>
            <person name="Hayashi H."/>
            <person name="Hino K."/>
            <person name="Imai K.S."/>
            <person name="Inaba K."/>
            <person name="Kano S."/>
            <person name="Kobayashi K."/>
            <person name="Kobayashi M."/>
            <person name="Lee B.I."/>
            <person name="Makabe K.W."/>
            <person name="Manohar C."/>
            <person name="Matassi G."/>
            <person name="Medina M."/>
            <person name="Mochizuki Y."/>
            <person name="Mount S."/>
            <person name="Morishita T."/>
            <person name="Miura S."/>
            <person name="Nakayama A."/>
            <person name="Nishizaka S."/>
            <person name="Nomoto H."/>
            <person name="Ohta F."/>
            <person name="Oishi K."/>
            <person name="Rigoutsos I."/>
            <person name="Sano M."/>
            <person name="Sasaki A."/>
            <person name="Sasakura Y."/>
            <person name="Shoguchi E."/>
            <person name="Shin-i T."/>
            <person name="Spagnuolo A."/>
            <person name="Stainier D."/>
            <person name="Suzuki M.M."/>
            <person name="Tassy O."/>
            <person name="Takatori N."/>
            <person name="Tokuoka M."/>
            <person name="Yagi K."/>
            <person name="Yoshizaki F."/>
            <person name="Wada S."/>
            <person name="Zhang C."/>
            <person name="Hyatt P.D."/>
            <person name="Larimer F."/>
            <person name="Detter C."/>
            <person name="Doggett N."/>
            <person name="Glavina T."/>
            <person name="Hawkins T."/>
            <person name="Richardson P."/>
            <person name="Lucas S."/>
            <person name="Kohara Y."/>
            <person name="Levine M."/>
            <person name="Satoh N."/>
            <person name="Rokhsar D.S."/>
        </authorList>
    </citation>
    <scope>NUCLEOTIDE SEQUENCE [LARGE SCALE GENOMIC DNA]</scope>
</reference>
<dbReference type="GO" id="GO:0005730">
    <property type="term" value="C:nucleolus"/>
    <property type="evidence" value="ECO:0007669"/>
    <property type="project" value="UniProtKB-SubCell"/>
</dbReference>
<comment type="similarity">
    <text evidence="1">Belongs to the HEATR1/UTP10 family.</text>
</comment>
<reference evidence="3" key="4">
    <citation type="submission" date="2025-09" db="UniProtKB">
        <authorList>
            <consortium name="Ensembl"/>
        </authorList>
    </citation>
    <scope>IDENTIFICATION</scope>
</reference>
<dbReference type="Proteomes" id="UP000008144">
    <property type="component" value="Chromosome 5"/>
</dbReference>
<sequence length="733" mass="82014">MRTTAAVLHILLMSLTEKGWSTLAGNILKSDFCQKNSFFEAIRVAVLNKGKASQDNKVSAKFFHDLLCVVEQISDCENTQSSSAVFYFLCTIGVDDLELLTIICNSLSQKSANLKHKSSSDLSLNDGFYDLLQQPETPDRDIISLHFDTLRKFLESVVSLKSDISIPSFPQLGTLLQNAKRLDLTTPSKISLLTKTFLSLLNLSESAKTGYENDEKLKSRITASVNSLISLFLNEVLRSQSLLDFLPIFLCEEFINPCLSSPVTCLQTLNILKVFLHATMNKVPAKATIDASHPILPCLLLLCSSNHHNIRRINMESIQCVSSMKTNPVSSLMVHLTKHAEELTSDPEYILQCFANYFNEKNKPAIKKSRHGLLKTLVQNMVNESAVSKLGVAFMTRCINKVDPFHFDPLLPLVTTFVDQSNVRTLDENEALLTTEWLQKLTPDSLNETLKRELFFKVLTFQTEDKSSYLPQNVVFNLITKPFYTSLSDEIKQQLISTLLDIGQSTANPDVAKMVFKVFKVIPLRSNYIIKELKKSFPSIDTKSTAPSGVIAAKRARLSKSTSSESGEVSETETPTWKRMIVLLEVLQHKKKIIKPKLLVAHLFTALNWMIDLQTGNDVIDYGTQLVLGALHNVFMIAKSKLGAKDDTDIRNSLRVELLVKCIQTSGNTQTCQHAVVLLAEAASICPEKLLHSVMSIFTFMGSNLLRRDDSYSFQIITKTIHTVVPALLQHMV</sequence>
<keyword evidence="1" id="KW-0690">Ribosome biogenesis</keyword>
<comment type="subcellular location">
    <subcellularLocation>
        <location evidence="1">Nucleus</location>
        <location evidence="1">Nucleolus</location>
    </subcellularLocation>
</comment>
<dbReference type="PANTHER" id="PTHR13457">
    <property type="entry name" value="BAP28"/>
    <property type="match status" value="1"/>
</dbReference>
<keyword evidence="1" id="KW-0687">Ribonucleoprotein</keyword>
<dbReference type="GeneTree" id="ENSGT00390000015845"/>